<dbReference type="Proteomes" id="UP000019805">
    <property type="component" value="Chromosome"/>
</dbReference>
<organism evidence="3 4">
    <name type="scientific">Castellaniella defragrans (strain DSM 12143 / CCUG 39792 / 65Phen)</name>
    <name type="common">Alcaligenes defragrans</name>
    <dbReference type="NCBI Taxonomy" id="1437824"/>
    <lineage>
        <taxon>Bacteria</taxon>
        <taxon>Pseudomonadati</taxon>
        <taxon>Pseudomonadota</taxon>
        <taxon>Betaproteobacteria</taxon>
        <taxon>Burkholderiales</taxon>
        <taxon>Alcaligenaceae</taxon>
        <taxon>Castellaniella</taxon>
    </lineage>
</organism>
<evidence type="ECO:0000259" key="2">
    <source>
        <dbReference type="Pfam" id="PF02517"/>
    </source>
</evidence>
<evidence type="ECO:0000256" key="1">
    <source>
        <dbReference type="SAM" id="Phobius"/>
    </source>
</evidence>
<keyword evidence="1" id="KW-1133">Transmembrane helix</keyword>
<dbReference type="AlphaFoldDB" id="W8X3Q3"/>
<reference evidence="3 4" key="1">
    <citation type="journal article" date="2014" name="BMC Microbiol.">
        <title>The oxygen-independent metabolism of cyclic monoterpenes in Castellaniella defragrans 65Phen.</title>
        <authorList>
            <person name="Petasch J."/>
            <person name="Disch E.M."/>
            <person name="Markert S."/>
            <person name="Becher D."/>
            <person name="Schweder T."/>
            <person name="Huttel B."/>
            <person name="Reinhardt R."/>
            <person name="Harder J."/>
        </authorList>
    </citation>
    <scope>NUCLEOTIDE SEQUENCE [LARGE SCALE GENOMIC DNA]</scope>
    <source>
        <strain evidence="3">65Phen</strain>
    </source>
</reference>
<feature type="transmembrane region" description="Helical" evidence="1">
    <location>
        <begin position="38"/>
        <end position="58"/>
    </location>
</feature>
<sequence length="194" mass="20369">MIVASLVGAVCAPRAGLRSVLGGTAARTGDHRLWLESAALGLLVGAAVWALDALWLPWLGDGGRALAQAQQSASPGQRLALGMLYGGMTEEILARWGLMSLLLWGLSRCLGPGRVRWAAWGSIVLSALAFGCAHLPALALQVDMDAMLVARTLLLNGLGGVLYGWLFWRHHLEAAMASHALSHVALVACQLGFG</sequence>
<keyword evidence="4" id="KW-1185">Reference proteome</keyword>
<feature type="transmembrane region" description="Helical" evidence="1">
    <location>
        <begin position="148"/>
        <end position="168"/>
    </location>
</feature>
<dbReference type="GO" id="GO:0004175">
    <property type="term" value="F:endopeptidase activity"/>
    <property type="evidence" value="ECO:0007669"/>
    <property type="project" value="UniProtKB-ARBA"/>
</dbReference>
<feature type="domain" description="CAAX prenyl protease 2/Lysostaphin resistance protein A-like" evidence="2">
    <location>
        <begin position="80"/>
        <end position="182"/>
    </location>
</feature>
<proteinExistence type="predicted"/>
<dbReference type="GO" id="GO:0080120">
    <property type="term" value="P:CAAX-box protein maturation"/>
    <property type="evidence" value="ECO:0007669"/>
    <property type="project" value="UniProtKB-ARBA"/>
</dbReference>
<dbReference type="PATRIC" id="fig|1437824.5.peg.1844"/>
<dbReference type="EMBL" id="HG916765">
    <property type="protein sequence ID" value="CDM24327.1"/>
    <property type="molecule type" value="Genomic_DNA"/>
</dbReference>
<evidence type="ECO:0000313" key="4">
    <source>
        <dbReference type="Proteomes" id="UP000019805"/>
    </source>
</evidence>
<protein>
    <recommendedName>
        <fullName evidence="2">CAAX prenyl protease 2/Lysostaphin resistance protein A-like domain-containing protein</fullName>
    </recommendedName>
</protein>
<keyword evidence="1" id="KW-0472">Membrane</keyword>
<feature type="transmembrane region" description="Helical" evidence="1">
    <location>
        <begin position="79"/>
        <end position="105"/>
    </location>
</feature>
<gene>
    <name evidence="3" type="ORF">BN940_09331</name>
</gene>
<dbReference type="Pfam" id="PF02517">
    <property type="entry name" value="Rce1-like"/>
    <property type="match status" value="1"/>
</dbReference>
<dbReference type="KEGG" id="cdn:BN940_09331"/>
<dbReference type="InterPro" id="IPR003675">
    <property type="entry name" value="Rce1/LyrA-like_dom"/>
</dbReference>
<keyword evidence="1" id="KW-0812">Transmembrane</keyword>
<accession>W8X3Q3</accession>
<evidence type="ECO:0000313" key="3">
    <source>
        <dbReference type="EMBL" id="CDM24327.1"/>
    </source>
</evidence>
<dbReference type="HOGENOM" id="CLU_082370_0_0_4"/>
<name>W8X3Q3_CASD6</name>
<feature type="transmembrane region" description="Helical" evidence="1">
    <location>
        <begin position="117"/>
        <end position="136"/>
    </location>
</feature>
<dbReference type="eggNOG" id="ENOG502ZAAA">
    <property type="taxonomic scope" value="Bacteria"/>
</dbReference>